<evidence type="ECO:0000256" key="3">
    <source>
        <dbReference type="SAM" id="SignalP"/>
    </source>
</evidence>
<dbReference type="Proteomes" id="UP000243540">
    <property type="component" value="Unassembled WGS sequence"/>
</dbReference>
<keyword evidence="2" id="KW-0472">Membrane</keyword>
<keyword evidence="2" id="KW-1133">Transmembrane helix</keyword>
<proteinExistence type="predicted"/>
<keyword evidence="3" id="KW-0732">Signal</keyword>
<evidence type="ECO:0000256" key="2">
    <source>
        <dbReference type="SAM" id="Phobius"/>
    </source>
</evidence>
<dbReference type="STRING" id="1160091.B9T39_04495"/>
<feature type="signal peptide" evidence="3">
    <location>
        <begin position="1"/>
        <end position="26"/>
    </location>
</feature>
<dbReference type="OrthoDB" id="3242630at2"/>
<evidence type="ECO:0000256" key="1">
    <source>
        <dbReference type="SAM" id="MobiDB-lite"/>
    </source>
</evidence>
<keyword evidence="2" id="KW-0812">Transmembrane</keyword>
<feature type="transmembrane region" description="Helical" evidence="2">
    <location>
        <begin position="693"/>
        <end position="709"/>
    </location>
</feature>
<evidence type="ECO:0000313" key="4">
    <source>
        <dbReference type="EMBL" id="OTA29143.1"/>
    </source>
</evidence>
<accession>A0A1Y2T1M5</accession>
<feature type="compositionally biased region" description="Basic and acidic residues" evidence="1">
    <location>
        <begin position="502"/>
        <end position="526"/>
    </location>
</feature>
<organism evidence="4 5">
    <name type="scientific">Alloscardovia macacae</name>
    <dbReference type="NCBI Taxonomy" id="1160091"/>
    <lineage>
        <taxon>Bacteria</taxon>
        <taxon>Bacillati</taxon>
        <taxon>Actinomycetota</taxon>
        <taxon>Actinomycetes</taxon>
        <taxon>Bifidobacteriales</taxon>
        <taxon>Bifidobacteriaceae</taxon>
        <taxon>Alloscardovia</taxon>
    </lineage>
</organism>
<dbReference type="InterPro" id="IPR046112">
    <property type="entry name" value="DUF6049"/>
</dbReference>
<reference evidence="4 5" key="1">
    <citation type="submission" date="2017-04" db="EMBL/GenBank/DDBJ databases">
        <title>Draft genome sequences of Alloscardovia macacae UMA81211 and UMA81212 isolated from the feces of a rhesus macaque (Macaca mulatta).</title>
        <authorList>
            <person name="Albert K."/>
            <person name="Sela D.A."/>
        </authorList>
    </citation>
    <scope>NUCLEOTIDE SEQUENCE [LARGE SCALE GENOMIC DNA]</scope>
    <source>
        <strain evidence="4 5">UMA81212</strain>
    </source>
</reference>
<dbReference type="AlphaFoldDB" id="A0A1Y2T1M5"/>
<dbReference type="Pfam" id="PF19516">
    <property type="entry name" value="DUF6049"/>
    <property type="match status" value="1"/>
</dbReference>
<gene>
    <name evidence="4" type="ORF">B9T39_04495</name>
</gene>
<evidence type="ECO:0000313" key="5">
    <source>
        <dbReference type="Proteomes" id="UP000243540"/>
    </source>
</evidence>
<sequence>MSFSSTFSRYARAACALAVLAGATFAFSLQPLPAALAASASPLTVDSSTSVITPSSGYDATFTVTNTSRTDLTDGTLTLSMNPWYEFQTSDDLQAWADGHLRLRGLTTFTQADVPALKAGASTQVKVHLNADDSALTSLTSWGAKPLLVTYEDNDSNQTQTLRTFVTRSNEGTASEGLPQLKFVLTLPASTGTIAACVTGKDQTTAAHTSMETLLSGSTEITATHTTPECASSTVSALKKLTASHPNVEVLTAPELSSQISSAHSLQPYATDIATLAENAQAQDIIQTSAHAGANAVAMDGHSGWTTKALESAQSLGYTTVLANEGYGATASESPLHNSVTHVSVQGTNMTVLTAQKELSTLAQGQATSEDATAEKTDAGIRNRFLAQTALFETQAPYEDRTVLINTATLSTDLTAEKVEAVGELADELNAAPWATLTSLNALETAQSSTDSADAEEYARTVSSANKNAVQAVNGIAEQINATHARMSSFLNSIISSSQAENADRKTRNPQDLARGKADQSRALSEDDFQKWRGTVEELASNAAEQAFSARAISTYQSASSTQNTSRLDALNAQAAVASDLFSAVSMSAPQSLNVVSETADVPVTLSNNLPVGLTLNVVTAAASDTIRSEVTLAGKQNVEVAAHSEQQVMLPVRALSGWTTQFKLHLTTPEGVAVTSEKSITISSSITILDNAGYAIFGLAIVLAVVGAKRQIARIRSGEPAEGNEE</sequence>
<dbReference type="EMBL" id="NEKC01000008">
    <property type="protein sequence ID" value="OTA29143.1"/>
    <property type="molecule type" value="Genomic_DNA"/>
</dbReference>
<protein>
    <submittedName>
        <fullName evidence="4">Uncharacterized protein</fullName>
    </submittedName>
</protein>
<feature type="chain" id="PRO_5039433100" evidence="3">
    <location>
        <begin position="27"/>
        <end position="727"/>
    </location>
</feature>
<name>A0A1Y2T1M5_9BIFI</name>
<feature type="region of interest" description="Disordered" evidence="1">
    <location>
        <begin position="498"/>
        <end position="526"/>
    </location>
</feature>
<comment type="caution">
    <text evidence="4">The sequence shown here is derived from an EMBL/GenBank/DDBJ whole genome shotgun (WGS) entry which is preliminary data.</text>
</comment>
<dbReference type="RefSeq" id="WP_086106624.1">
    <property type="nucleotide sequence ID" value="NZ_NEKB01000006.1"/>
</dbReference>